<proteinExistence type="predicted"/>
<dbReference type="STRING" id="1454003.AW10_01574"/>
<keyword evidence="2" id="KW-0378">Hydrolase</keyword>
<sequence length="885" mass="93812">MVNRLARYEFSERLADLLGESRRDLRFRVTLMVTGGLVAPGPRGRGSPPATPQYAAQLLIGAMAAPQQAQTVEAIRCYEDLRPAAVAPGGNTPRVLFGPAVATADGKDQPAATICLDGMPFGEALAQLLELACAEETRAIVAGELFGVWVNRGCPVASLQFSAWWQGRRAVFSHTYGLAPGAAPPAWLDPQRGGLVDPGLFHTVFLPVRKLIEIGSLTTLSDDRSSPMLNKLGHKMAAIANMAKLAAKTPHGSRWEKLLATLASVKAWSDQVDSQESRLHEVSGFGSNPGELKMCTYLPEGLPANAPLVVVLHGCTQSAASYNKGSGWSTVADRHGFALLFPQQQWNNNPLRCFNWFRPEDNERDRGEPQSIVQMVDQMVAEHGLDRRRVYVTGTSSGGAMTTVMLASYPEVFAGGAVIAGVPYRTAKGLQEGLESIFQGRSRSAEEWGALVRAASTHQGPWPTLSVWHGDADTAVKPINAEELIKQWADVHGLDAKPSIEMRVDGYPRRVWLGANGEELIESYTITGMSHGAALDPGPEPHQCGTAAPFFNAVGISSTHRIADFWGLLGERSASTGAPEQAPGARRAGSGAAAEAAFDAAAAPTGDEPAVEPMAAGAAAAEPARESATRGRPVDVGEPPTREEAAADARKARGGTSDEASGTGHRAMGLDVHGIISASLQAAGLLKPGNRPRSSAPLGIDVPGIISTALEAAGVLKGGAQRSGPFSPETLRSAGWEGAGWDLLHDDPRAFRGGSMLYGHASSGDSGAVGARAQAISRRLRLGPRPELSYVRRLDLNAAVNDYTSASFRVLVDGIVVDEVTAIGMVHQENEWLRQSAVDLARFANREVTLTLEVAAYSNIYSTVYAKAWVDQVTISNAVDVAAHC</sequence>
<gene>
    <name evidence="4" type="ORF">AW10_01574</name>
</gene>
<feature type="compositionally biased region" description="Basic and acidic residues" evidence="3">
    <location>
        <begin position="623"/>
        <end position="651"/>
    </location>
</feature>
<evidence type="ECO:0000256" key="1">
    <source>
        <dbReference type="ARBA" id="ARBA00022729"/>
    </source>
</evidence>
<dbReference type="InterPro" id="IPR010126">
    <property type="entry name" value="Esterase_phb"/>
</dbReference>
<evidence type="ECO:0000313" key="4">
    <source>
        <dbReference type="EMBL" id="EXI80960.1"/>
    </source>
</evidence>
<name>A0A011PVU5_9PROT</name>
<feature type="compositionally biased region" description="Low complexity" evidence="3">
    <location>
        <begin position="596"/>
        <end position="622"/>
    </location>
</feature>
<reference evidence="4 5" key="1">
    <citation type="submission" date="2014-02" db="EMBL/GenBank/DDBJ databases">
        <title>Expanding our view of genomic diversity in Candidatus Accumulibacter clades.</title>
        <authorList>
            <person name="Skennerton C.T."/>
            <person name="Barr J.J."/>
            <person name="Slater F.R."/>
            <person name="Bond P.L."/>
            <person name="Tyson G.W."/>
        </authorList>
    </citation>
    <scope>NUCLEOTIDE SEQUENCE [LARGE SCALE GENOMIC DNA]</scope>
    <source>
        <strain evidence="5">BA-92</strain>
    </source>
</reference>
<evidence type="ECO:0000256" key="2">
    <source>
        <dbReference type="ARBA" id="ARBA00022801"/>
    </source>
</evidence>
<protein>
    <submittedName>
        <fullName evidence="4">Esterase, PHB depolymerase family</fullName>
    </submittedName>
</protein>
<dbReference type="Pfam" id="PF10503">
    <property type="entry name" value="Esterase_PHB"/>
    <property type="match status" value="1"/>
</dbReference>
<accession>A0A011PVU5</accession>
<dbReference type="GO" id="GO:0016787">
    <property type="term" value="F:hydrolase activity"/>
    <property type="evidence" value="ECO:0007669"/>
    <property type="project" value="UniProtKB-KW"/>
</dbReference>
<keyword evidence="1" id="KW-0732">Signal</keyword>
<dbReference type="EMBL" id="JEMX01000028">
    <property type="protein sequence ID" value="EXI80960.1"/>
    <property type="molecule type" value="Genomic_DNA"/>
</dbReference>
<comment type="caution">
    <text evidence="4">The sequence shown here is derived from an EMBL/GenBank/DDBJ whole genome shotgun (WGS) entry which is preliminary data.</text>
</comment>
<dbReference type="Proteomes" id="UP000021816">
    <property type="component" value="Unassembled WGS sequence"/>
</dbReference>
<feature type="region of interest" description="Disordered" evidence="3">
    <location>
        <begin position="596"/>
        <end position="666"/>
    </location>
</feature>
<dbReference type="AlphaFoldDB" id="A0A011PVU5"/>
<dbReference type="InterPro" id="IPR029058">
    <property type="entry name" value="AB_hydrolase_fold"/>
</dbReference>
<dbReference type="GO" id="GO:0005576">
    <property type="term" value="C:extracellular region"/>
    <property type="evidence" value="ECO:0007669"/>
    <property type="project" value="InterPro"/>
</dbReference>
<dbReference type="InterPro" id="IPR050955">
    <property type="entry name" value="Plant_Biomass_Hydrol_Est"/>
</dbReference>
<dbReference type="PANTHER" id="PTHR43037:SF1">
    <property type="entry name" value="BLL1128 PROTEIN"/>
    <property type="match status" value="1"/>
</dbReference>
<evidence type="ECO:0000313" key="5">
    <source>
        <dbReference type="Proteomes" id="UP000021816"/>
    </source>
</evidence>
<dbReference type="PANTHER" id="PTHR43037">
    <property type="entry name" value="UNNAMED PRODUCT-RELATED"/>
    <property type="match status" value="1"/>
</dbReference>
<dbReference type="SUPFAM" id="SSF53474">
    <property type="entry name" value="alpha/beta-Hydrolases"/>
    <property type="match status" value="2"/>
</dbReference>
<evidence type="ECO:0000256" key="3">
    <source>
        <dbReference type="SAM" id="MobiDB-lite"/>
    </source>
</evidence>
<dbReference type="NCBIfam" id="TIGR01840">
    <property type="entry name" value="esterase_phb"/>
    <property type="match status" value="1"/>
</dbReference>
<dbReference type="Gene3D" id="3.40.50.1820">
    <property type="entry name" value="alpha/beta hydrolase"/>
    <property type="match status" value="1"/>
</dbReference>
<dbReference type="PATRIC" id="fig|1454003.3.peg.1624"/>
<organism evidence="4 5">
    <name type="scientific">Candidatus Accumulibacter appositus</name>
    <dbReference type="NCBI Taxonomy" id="1454003"/>
    <lineage>
        <taxon>Bacteria</taxon>
        <taxon>Pseudomonadati</taxon>
        <taxon>Pseudomonadota</taxon>
        <taxon>Betaproteobacteria</taxon>
        <taxon>Candidatus Accumulibacter</taxon>
    </lineage>
</organism>